<dbReference type="SUPFAM" id="SSF52087">
    <property type="entry name" value="CRAL/TRIO domain"/>
    <property type="match status" value="1"/>
</dbReference>
<accession>A0A9N8DIN8</accession>
<keyword evidence="2" id="KW-1185">Reference proteome</keyword>
<gene>
    <name evidence="1" type="ORF">SEMRO_148_G068050.1</name>
</gene>
<dbReference type="EMBL" id="CAICTM010000147">
    <property type="protein sequence ID" value="CAB9502836.1"/>
    <property type="molecule type" value="Genomic_DNA"/>
</dbReference>
<dbReference type="AlphaFoldDB" id="A0A9N8DIN8"/>
<comment type="caution">
    <text evidence="1">The sequence shown here is derived from an EMBL/GenBank/DDBJ whole genome shotgun (WGS) entry which is preliminary data.</text>
</comment>
<reference evidence="1" key="1">
    <citation type="submission" date="2020-06" db="EMBL/GenBank/DDBJ databases">
        <authorList>
            <consortium name="Plant Systems Biology data submission"/>
        </authorList>
    </citation>
    <scope>NUCLEOTIDE SEQUENCE</scope>
    <source>
        <strain evidence="1">D6</strain>
    </source>
</reference>
<proteinExistence type="predicted"/>
<evidence type="ECO:0000313" key="1">
    <source>
        <dbReference type="EMBL" id="CAB9502836.1"/>
    </source>
</evidence>
<dbReference type="OrthoDB" id="18234at2759"/>
<evidence type="ECO:0000313" key="2">
    <source>
        <dbReference type="Proteomes" id="UP001153069"/>
    </source>
</evidence>
<protein>
    <submittedName>
        <fullName evidence="1">Uncharacterized protein</fullName>
    </submittedName>
</protein>
<dbReference type="InterPro" id="IPR036865">
    <property type="entry name" value="CRAL-TRIO_dom_sf"/>
</dbReference>
<sequence>MFMSFSYLPEDGRYTIVYDQAKFDIRCVENPEQFCTSIKSLFYINQIMRPDLQAHRQGLGYLVECGGYEWGQGMVDLQAYVRLMSELHIAFPLPVHSVKHFNTSMLFNVLLPIVKRAIPAEMQENFEIGCTFAGGMRLDQFYMLPTPEAASERFRRQLKIAAKIRYDNERIFTL</sequence>
<organism evidence="1 2">
    <name type="scientific">Seminavis robusta</name>
    <dbReference type="NCBI Taxonomy" id="568900"/>
    <lineage>
        <taxon>Eukaryota</taxon>
        <taxon>Sar</taxon>
        <taxon>Stramenopiles</taxon>
        <taxon>Ochrophyta</taxon>
        <taxon>Bacillariophyta</taxon>
        <taxon>Bacillariophyceae</taxon>
        <taxon>Bacillariophycidae</taxon>
        <taxon>Naviculales</taxon>
        <taxon>Naviculaceae</taxon>
        <taxon>Seminavis</taxon>
    </lineage>
</organism>
<dbReference type="Gene3D" id="3.40.525.10">
    <property type="entry name" value="CRAL-TRIO lipid binding domain"/>
    <property type="match status" value="1"/>
</dbReference>
<dbReference type="Proteomes" id="UP001153069">
    <property type="component" value="Unassembled WGS sequence"/>
</dbReference>
<name>A0A9N8DIN8_9STRA</name>